<dbReference type="Proteomes" id="UP000183255">
    <property type="component" value="Unassembled WGS sequence"/>
</dbReference>
<organism evidence="2 3">
    <name type="scientific">Proteiniclasticum ruminis</name>
    <dbReference type="NCBI Taxonomy" id="398199"/>
    <lineage>
        <taxon>Bacteria</taxon>
        <taxon>Bacillati</taxon>
        <taxon>Bacillota</taxon>
        <taxon>Clostridia</taxon>
        <taxon>Eubacteriales</taxon>
        <taxon>Clostridiaceae</taxon>
        <taxon>Proteiniclasticum</taxon>
    </lineage>
</organism>
<evidence type="ECO:0000313" key="3">
    <source>
        <dbReference type="Proteomes" id="UP000183255"/>
    </source>
</evidence>
<evidence type="ECO:0000256" key="1">
    <source>
        <dbReference type="SAM" id="SignalP"/>
    </source>
</evidence>
<dbReference type="AlphaFoldDB" id="A0A1G8QEP4"/>
<dbReference type="SUPFAM" id="SSF53850">
    <property type="entry name" value="Periplasmic binding protein-like II"/>
    <property type="match status" value="1"/>
</dbReference>
<feature type="signal peptide" evidence="1">
    <location>
        <begin position="1"/>
        <end position="23"/>
    </location>
</feature>
<dbReference type="RefSeq" id="WP_031576725.1">
    <property type="nucleotide sequence ID" value="NZ_FNDZ01000006.1"/>
</dbReference>
<gene>
    <name evidence="2" type="ORF">SAMN05421804_106116</name>
</gene>
<keyword evidence="1" id="KW-0732">Signal</keyword>
<dbReference type="Pfam" id="PF01547">
    <property type="entry name" value="SBP_bac_1"/>
    <property type="match status" value="1"/>
</dbReference>
<evidence type="ECO:0000313" key="2">
    <source>
        <dbReference type="EMBL" id="SDJ02895.1"/>
    </source>
</evidence>
<name>A0A1G8QEP4_9CLOT</name>
<dbReference type="InterPro" id="IPR050490">
    <property type="entry name" value="Bact_solute-bd_prot1"/>
</dbReference>
<dbReference type="InterPro" id="IPR006059">
    <property type="entry name" value="SBP"/>
</dbReference>
<protein>
    <submittedName>
        <fullName evidence="2">Raffinose/stachyose/melibiose transport system substrate-binding protein</fullName>
    </submittedName>
</protein>
<accession>A0A1G8QEP4</accession>
<sequence>MKKNLISRLAAAVLSATMVLGLAACGSKDEPGAETPGSETGGEVTLNVWHQWSNDTNELKKLYDQAVADYIKDNPNVKIETQTLDTEAYKTKISAEFAGDAKGIDVFYYWGAGTARKLVNADKLLPIDEYLTDDVKSRILEGSTTAFEYDGKLYSVPSFSWFMTLFANKKMFEDAGAKLPETYEDLVDAVEKLQKLDGVTPIAAGAKDGWNAAFIYQALALREVGADNINKMLTGEVPFEDAGYTEAANKLVELYDMGAFGKNPLESGNDDANAAFGNERAAMRIMGSWMANGIYTDTTATIDPANVVALNMPMVSGKGNATDYAGGFVESFWVNKNTANKEEAAKFAIYINERMGVAAYETGTGFSGWTTEADESNLNPLFIQIKEILGKSKAGVLAWDTSLDSEPATIHNEMVQTLFAPNADVDAFIEEHKAAINK</sequence>
<dbReference type="Gene3D" id="3.40.190.10">
    <property type="entry name" value="Periplasmic binding protein-like II"/>
    <property type="match status" value="2"/>
</dbReference>
<dbReference type="PROSITE" id="PS51257">
    <property type="entry name" value="PROKAR_LIPOPROTEIN"/>
    <property type="match status" value="1"/>
</dbReference>
<dbReference type="PANTHER" id="PTHR43649">
    <property type="entry name" value="ARABINOSE-BINDING PROTEIN-RELATED"/>
    <property type="match status" value="1"/>
</dbReference>
<dbReference type="EMBL" id="FNDZ01000006">
    <property type="protein sequence ID" value="SDJ02895.1"/>
    <property type="molecule type" value="Genomic_DNA"/>
</dbReference>
<feature type="chain" id="PRO_5010161599" evidence="1">
    <location>
        <begin position="24"/>
        <end position="438"/>
    </location>
</feature>
<proteinExistence type="predicted"/>
<reference evidence="2 3" key="1">
    <citation type="submission" date="2016-10" db="EMBL/GenBank/DDBJ databases">
        <authorList>
            <person name="de Groot N.N."/>
        </authorList>
    </citation>
    <scope>NUCLEOTIDE SEQUENCE [LARGE SCALE GENOMIC DNA]</scope>
    <source>
        <strain evidence="2 3">CGMCC 1.5058</strain>
    </source>
</reference>